<accession>A0A0B2V894</accession>
<sequence>ARSGAVGAVGEIGELAAGVEVRGCVDWLTLTVKVLKITVMQNAEQVVPGEETETTLVDDFEDELNFYQDVELLQSHGINVADIKKLQGVGICTIKGIMMTTKKRLCDVRGLSEAKVDKIKEIAAKLTV</sequence>
<dbReference type="STRING" id="6265.A0A0B2V894"/>
<feature type="non-terminal residue" evidence="2">
    <location>
        <position position="128"/>
    </location>
</feature>
<evidence type="ECO:0000256" key="1">
    <source>
        <dbReference type="ARBA" id="ARBA00023125"/>
    </source>
</evidence>
<dbReference type="GO" id="GO:0003697">
    <property type="term" value="F:single-stranded DNA binding"/>
    <property type="evidence" value="ECO:0007669"/>
    <property type="project" value="TreeGrafter"/>
</dbReference>
<reference evidence="2 3" key="1">
    <citation type="submission" date="2014-11" db="EMBL/GenBank/DDBJ databases">
        <title>Genetic blueprint of the zoonotic pathogen Toxocara canis.</title>
        <authorList>
            <person name="Zhu X.-Q."/>
            <person name="Korhonen P.K."/>
            <person name="Cai H."/>
            <person name="Young N.D."/>
            <person name="Nejsum P."/>
            <person name="von Samson-Himmelstjerna G."/>
            <person name="Boag P.R."/>
            <person name="Tan P."/>
            <person name="Li Q."/>
            <person name="Min J."/>
            <person name="Yang Y."/>
            <person name="Wang X."/>
            <person name="Fang X."/>
            <person name="Hall R.S."/>
            <person name="Hofmann A."/>
            <person name="Sternberg P.W."/>
            <person name="Jex A.R."/>
            <person name="Gasser R.B."/>
        </authorList>
    </citation>
    <scope>NUCLEOTIDE SEQUENCE [LARGE SCALE GENOMIC DNA]</scope>
    <source>
        <strain evidence="2">PN_DK_2014</strain>
    </source>
</reference>
<dbReference type="GO" id="GO:0003690">
    <property type="term" value="F:double-stranded DNA binding"/>
    <property type="evidence" value="ECO:0007669"/>
    <property type="project" value="TreeGrafter"/>
</dbReference>
<dbReference type="PANTHER" id="PTHR22942:SF30">
    <property type="entry name" value="MEIOTIC RECOMBINATION PROTEIN DMC1_LIM15 HOMOLOG"/>
    <property type="match status" value="1"/>
</dbReference>
<dbReference type="PANTHER" id="PTHR22942">
    <property type="entry name" value="RECA/RAD51/RADA DNA STRAND-PAIRING FAMILY MEMBER"/>
    <property type="match status" value="1"/>
</dbReference>
<dbReference type="OrthoDB" id="10251254at2759"/>
<dbReference type="GO" id="GO:0008094">
    <property type="term" value="F:ATP-dependent activity, acting on DNA"/>
    <property type="evidence" value="ECO:0007669"/>
    <property type="project" value="TreeGrafter"/>
</dbReference>
<proteinExistence type="predicted"/>
<dbReference type="Proteomes" id="UP000031036">
    <property type="component" value="Unassembled WGS sequence"/>
</dbReference>
<dbReference type="EMBL" id="JPKZ01002251">
    <property type="protein sequence ID" value="KHN77738.1"/>
    <property type="molecule type" value="Genomic_DNA"/>
</dbReference>
<dbReference type="AlphaFoldDB" id="A0A0B2V894"/>
<evidence type="ECO:0000313" key="2">
    <source>
        <dbReference type="EMBL" id="KHN77738.1"/>
    </source>
</evidence>
<keyword evidence="1" id="KW-0238">DNA-binding</keyword>
<dbReference type="GO" id="GO:0006312">
    <property type="term" value="P:mitotic recombination"/>
    <property type="evidence" value="ECO:0007669"/>
    <property type="project" value="TreeGrafter"/>
</dbReference>
<dbReference type="Pfam" id="PF14520">
    <property type="entry name" value="HHH_5"/>
    <property type="match status" value="1"/>
</dbReference>
<name>A0A0B2V894_TOXCA</name>
<protein>
    <submittedName>
        <fullName evidence="2">Meiotic recombination protein DMC1/LIM15-like protein</fullName>
    </submittedName>
</protein>
<gene>
    <name evidence="2" type="primary">DMC1</name>
    <name evidence="2" type="ORF">Tcan_00090</name>
</gene>
<keyword evidence="3" id="KW-1185">Reference proteome</keyword>
<dbReference type="GO" id="GO:0000730">
    <property type="term" value="P:DNA recombinase assembly"/>
    <property type="evidence" value="ECO:0007669"/>
    <property type="project" value="TreeGrafter"/>
</dbReference>
<dbReference type="Gene3D" id="1.10.150.20">
    <property type="entry name" value="5' to 3' exonuclease, C-terminal subdomain"/>
    <property type="match status" value="1"/>
</dbReference>
<dbReference type="GO" id="GO:0000150">
    <property type="term" value="F:DNA strand exchange activity"/>
    <property type="evidence" value="ECO:0007669"/>
    <property type="project" value="TreeGrafter"/>
</dbReference>
<feature type="non-terminal residue" evidence="2">
    <location>
        <position position="1"/>
    </location>
</feature>
<comment type="caution">
    <text evidence="2">The sequence shown here is derived from an EMBL/GenBank/DDBJ whole genome shotgun (WGS) entry which is preliminary data.</text>
</comment>
<dbReference type="GO" id="GO:0000794">
    <property type="term" value="C:condensed nuclear chromosome"/>
    <property type="evidence" value="ECO:0007669"/>
    <property type="project" value="TreeGrafter"/>
</dbReference>
<dbReference type="GO" id="GO:0007131">
    <property type="term" value="P:reciprocal meiotic recombination"/>
    <property type="evidence" value="ECO:0007669"/>
    <property type="project" value="TreeGrafter"/>
</dbReference>
<dbReference type="InterPro" id="IPR010995">
    <property type="entry name" value="DNA_repair_Rad51/TF_NusA_a-hlx"/>
</dbReference>
<dbReference type="GO" id="GO:0000166">
    <property type="term" value="F:nucleotide binding"/>
    <property type="evidence" value="ECO:0007669"/>
    <property type="project" value="InterPro"/>
</dbReference>
<organism evidence="2 3">
    <name type="scientific">Toxocara canis</name>
    <name type="common">Canine roundworm</name>
    <dbReference type="NCBI Taxonomy" id="6265"/>
    <lineage>
        <taxon>Eukaryota</taxon>
        <taxon>Metazoa</taxon>
        <taxon>Ecdysozoa</taxon>
        <taxon>Nematoda</taxon>
        <taxon>Chromadorea</taxon>
        <taxon>Rhabditida</taxon>
        <taxon>Spirurina</taxon>
        <taxon>Ascaridomorpha</taxon>
        <taxon>Ascaridoidea</taxon>
        <taxon>Toxocaridae</taxon>
        <taxon>Toxocara</taxon>
    </lineage>
</organism>
<evidence type="ECO:0000313" key="3">
    <source>
        <dbReference type="Proteomes" id="UP000031036"/>
    </source>
</evidence>
<dbReference type="GO" id="GO:0070192">
    <property type="term" value="P:chromosome organization involved in meiotic cell cycle"/>
    <property type="evidence" value="ECO:0007669"/>
    <property type="project" value="TreeGrafter"/>
</dbReference>
<dbReference type="GO" id="GO:0042148">
    <property type="term" value="P:DNA strand invasion"/>
    <property type="evidence" value="ECO:0007669"/>
    <property type="project" value="TreeGrafter"/>
</dbReference>
<dbReference type="FunFam" id="1.10.150.20:FF:000032">
    <property type="entry name" value="meiotic recombination protein DMC1/LIM15 homolog"/>
    <property type="match status" value="1"/>
</dbReference>
<dbReference type="SUPFAM" id="SSF47794">
    <property type="entry name" value="Rad51 N-terminal domain-like"/>
    <property type="match status" value="1"/>
</dbReference>